<reference evidence="11" key="1">
    <citation type="submission" date="2025-08" db="UniProtKB">
        <authorList>
            <consortium name="RefSeq"/>
        </authorList>
    </citation>
    <scope>IDENTIFICATION</scope>
    <source>
        <tissue evidence="11">Whole larvae</tissue>
    </source>
</reference>
<keyword evidence="10" id="KW-1185">Reference proteome</keyword>
<evidence type="ECO:0000256" key="6">
    <source>
        <dbReference type="ARBA" id="ARBA00023239"/>
    </source>
</evidence>
<evidence type="ECO:0000256" key="3">
    <source>
        <dbReference type="ARBA" id="ARBA00012925"/>
    </source>
</evidence>
<proteinExistence type="inferred from homology"/>
<evidence type="ECO:0000259" key="9">
    <source>
        <dbReference type="PROSITE" id="PS51144"/>
    </source>
</evidence>
<evidence type="ECO:0000313" key="10">
    <source>
        <dbReference type="Proteomes" id="UP001652740"/>
    </source>
</evidence>
<evidence type="ECO:0000256" key="4">
    <source>
        <dbReference type="ARBA" id="ARBA00022723"/>
    </source>
</evidence>
<dbReference type="PROSITE" id="PS51144">
    <property type="entry name" value="ALPHA_CA_2"/>
    <property type="match status" value="1"/>
</dbReference>
<sequence length="266" mass="30659">MRQSPIDIKTSDVVDDFAKQFIKYGPLVFSGYHSVLVSGVNNGYTVQFSCDGEESIHPTLTGGPLQHKYRLEQVHFHWPSEHSINGVKYPMEIHFVHVRADLTVKDALKNEDGLTIVSVFCNVQTELNEPQQESSKELMEYVPKLLNTGERISGIILDMTKLLSVNYNSYYTYAGSLTSPDCNEAVIWIIFDTPIYLTDAQYRLFSKVRRHNFRALQTLNQHIVYRPPHATFNTPQIVKLFDEMVQVVTEFFRHVTKFMTKGFKTR</sequence>
<name>A0ABM3N3K9_GALME</name>
<comment type="function">
    <text evidence="1 8">Reversible hydration of carbon dioxide.</text>
</comment>
<dbReference type="RefSeq" id="XP_052758156.1">
    <property type="nucleotide sequence ID" value="XM_052902196.1"/>
</dbReference>
<protein>
    <recommendedName>
        <fullName evidence="3 8">Carbonic anhydrase</fullName>
        <ecNumber evidence="3 8">4.2.1.1</ecNumber>
    </recommendedName>
</protein>
<dbReference type="InterPro" id="IPR023561">
    <property type="entry name" value="Carbonic_anhydrase_a-class"/>
</dbReference>
<evidence type="ECO:0000256" key="7">
    <source>
        <dbReference type="ARBA" id="ARBA00048348"/>
    </source>
</evidence>
<dbReference type="PROSITE" id="PS00162">
    <property type="entry name" value="ALPHA_CA_1"/>
    <property type="match status" value="1"/>
</dbReference>
<evidence type="ECO:0000256" key="8">
    <source>
        <dbReference type="RuleBase" id="RU367011"/>
    </source>
</evidence>
<dbReference type="Pfam" id="PF00194">
    <property type="entry name" value="Carb_anhydrase"/>
    <property type="match status" value="1"/>
</dbReference>
<comment type="similarity">
    <text evidence="2 8">Belongs to the alpha-carbonic anhydrase family.</text>
</comment>
<dbReference type="CDD" id="cd00326">
    <property type="entry name" value="alpha_CA"/>
    <property type="match status" value="1"/>
</dbReference>
<comment type="cofactor">
    <cofactor evidence="8">
        <name>Zn(2+)</name>
        <dbReference type="ChEBI" id="CHEBI:29105"/>
    </cofactor>
</comment>
<dbReference type="GeneID" id="113511486"/>
<evidence type="ECO:0000256" key="1">
    <source>
        <dbReference type="ARBA" id="ARBA00002904"/>
    </source>
</evidence>
<keyword evidence="6 8" id="KW-0456">Lyase</keyword>
<accession>A0ABM3N3K9</accession>
<dbReference type="PANTHER" id="PTHR18952">
    <property type="entry name" value="CARBONIC ANHYDRASE"/>
    <property type="match status" value="1"/>
</dbReference>
<dbReference type="InterPro" id="IPR018338">
    <property type="entry name" value="Carbonic_anhydrase_a-class_CS"/>
</dbReference>
<dbReference type="Gene3D" id="3.10.200.10">
    <property type="entry name" value="Alpha carbonic anhydrase"/>
    <property type="match status" value="1"/>
</dbReference>
<dbReference type="EC" id="4.2.1.1" evidence="3 8"/>
<gene>
    <name evidence="11" type="primary">LOC113511486</name>
</gene>
<evidence type="ECO:0000256" key="5">
    <source>
        <dbReference type="ARBA" id="ARBA00022833"/>
    </source>
</evidence>
<organism evidence="10 11">
    <name type="scientific">Galleria mellonella</name>
    <name type="common">Greater wax moth</name>
    <dbReference type="NCBI Taxonomy" id="7137"/>
    <lineage>
        <taxon>Eukaryota</taxon>
        <taxon>Metazoa</taxon>
        <taxon>Ecdysozoa</taxon>
        <taxon>Arthropoda</taxon>
        <taxon>Hexapoda</taxon>
        <taxon>Insecta</taxon>
        <taxon>Pterygota</taxon>
        <taxon>Neoptera</taxon>
        <taxon>Endopterygota</taxon>
        <taxon>Lepidoptera</taxon>
        <taxon>Glossata</taxon>
        <taxon>Ditrysia</taxon>
        <taxon>Pyraloidea</taxon>
        <taxon>Pyralidae</taxon>
        <taxon>Galleriinae</taxon>
        <taxon>Galleria</taxon>
    </lineage>
</organism>
<evidence type="ECO:0000256" key="2">
    <source>
        <dbReference type="ARBA" id="ARBA00010718"/>
    </source>
</evidence>
<dbReference type="SUPFAM" id="SSF51069">
    <property type="entry name" value="Carbonic anhydrase"/>
    <property type="match status" value="1"/>
</dbReference>
<keyword evidence="4 8" id="KW-0479">Metal-binding</keyword>
<dbReference type="SMART" id="SM01057">
    <property type="entry name" value="Carb_anhydrase"/>
    <property type="match status" value="1"/>
</dbReference>
<feature type="domain" description="Alpha-carbonic anhydrase" evidence="9">
    <location>
        <begin position="1"/>
        <end position="241"/>
    </location>
</feature>
<dbReference type="InterPro" id="IPR001148">
    <property type="entry name" value="CA_dom"/>
</dbReference>
<dbReference type="InterPro" id="IPR036398">
    <property type="entry name" value="CA_dom_sf"/>
</dbReference>
<dbReference type="Proteomes" id="UP001652740">
    <property type="component" value="Unplaced"/>
</dbReference>
<comment type="catalytic activity">
    <reaction evidence="7 8">
        <text>hydrogencarbonate + H(+) = CO2 + H2O</text>
        <dbReference type="Rhea" id="RHEA:10748"/>
        <dbReference type="ChEBI" id="CHEBI:15377"/>
        <dbReference type="ChEBI" id="CHEBI:15378"/>
        <dbReference type="ChEBI" id="CHEBI:16526"/>
        <dbReference type="ChEBI" id="CHEBI:17544"/>
        <dbReference type="EC" id="4.2.1.1"/>
    </reaction>
</comment>
<dbReference type="PANTHER" id="PTHR18952:SF265">
    <property type="entry name" value="CARBONIC ANHYDRASE"/>
    <property type="match status" value="1"/>
</dbReference>
<keyword evidence="5 8" id="KW-0862">Zinc</keyword>
<evidence type="ECO:0000313" key="11">
    <source>
        <dbReference type="RefSeq" id="XP_052758156.1"/>
    </source>
</evidence>